<keyword evidence="3" id="KW-0862">Zinc</keyword>
<gene>
    <name evidence="6" type="ORF">B4U79_18148</name>
</gene>
<dbReference type="InterPro" id="IPR018957">
    <property type="entry name" value="Znf_C3HC4_RING-type"/>
</dbReference>
<dbReference type="Gene3D" id="3.30.40.10">
    <property type="entry name" value="Zinc/RING finger domain, C3HC4 (zinc finger)"/>
    <property type="match status" value="1"/>
</dbReference>
<sequence length="148" mass="17335">MDSELCEVCFIDTANAKLDGCWHKFCAGCTIEWSRAEACRNGFTCPKCRQPSTFFVNEAGKRIKLRRNRRRRRRRWMSTTPVRPEVLRRTTAEDRILRGMRSEYRAIVREIDAIMELQLNVDKLMPRSGVQGVLTELRTSAQRRQVNV</sequence>
<evidence type="ECO:0000313" key="6">
    <source>
        <dbReference type="EMBL" id="RWS08780.1"/>
    </source>
</evidence>
<evidence type="ECO:0000256" key="4">
    <source>
        <dbReference type="PROSITE-ProRule" id="PRU00175"/>
    </source>
</evidence>
<dbReference type="Proteomes" id="UP000285301">
    <property type="component" value="Unassembled WGS sequence"/>
</dbReference>
<evidence type="ECO:0000259" key="5">
    <source>
        <dbReference type="PROSITE" id="PS50089"/>
    </source>
</evidence>
<feature type="domain" description="RING-type" evidence="5">
    <location>
        <begin position="6"/>
        <end position="49"/>
    </location>
</feature>
<accession>A0A3S3P645</accession>
<dbReference type="SUPFAM" id="SSF57850">
    <property type="entry name" value="RING/U-box"/>
    <property type="match status" value="1"/>
</dbReference>
<dbReference type="AlphaFoldDB" id="A0A3S3P645"/>
<dbReference type="GO" id="GO:0008270">
    <property type="term" value="F:zinc ion binding"/>
    <property type="evidence" value="ECO:0007669"/>
    <property type="project" value="UniProtKB-KW"/>
</dbReference>
<dbReference type="EMBL" id="NCKU01002787">
    <property type="protein sequence ID" value="RWS08780.1"/>
    <property type="molecule type" value="Genomic_DNA"/>
</dbReference>
<reference evidence="6 7" key="1">
    <citation type="journal article" date="2018" name="Gigascience">
        <title>Genomes of trombidid mites reveal novel predicted allergens and laterally-transferred genes associated with secondary metabolism.</title>
        <authorList>
            <person name="Dong X."/>
            <person name="Chaisiri K."/>
            <person name="Xia D."/>
            <person name="Armstrong S.D."/>
            <person name="Fang Y."/>
            <person name="Donnelly M.J."/>
            <person name="Kadowaki T."/>
            <person name="McGarry J.W."/>
            <person name="Darby A.C."/>
            <person name="Makepeace B.L."/>
        </authorList>
    </citation>
    <scope>NUCLEOTIDE SEQUENCE [LARGE SCALE GENOMIC DNA]</scope>
    <source>
        <strain evidence="6">UoL-WK</strain>
    </source>
</reference>
<evidence type="ECO:0000256" key="3">
    <source>
        <dbReference type="ARBA" id="ARBA00022833"/>
    </source>
</evidence>
<evidence type="ECO:0000256" key="1">
    <source>
        <dbReference type="ARBA" id="ARBA00022723"/>
    </source>
</evidence>
<dbReference type="PROSITE" id="PS50089">
    <property type="entry name" value="ZF_RING_2"/>
    <property type="match status" value="1"/>
</dbReference>
<keyword evidence="1" id="KW-0479">Metal-binding</keyword>
<evidence type="ECO:0000313" key="7">
    <source>
        <dbReference type="Proteomes" id="UP000285301"/>
    </source>
</evidence>
<name>A0A3S3P645_9ACAR</name>
<organism evidence="6 7">
    <name type="scientific">Dinothrombium tinctorium</name>
    <dbReference type="NCBI Taxonomy" id="1965070"/>
    <lineage>
        <taxon>Eukaryota</taxon>
        <taxon>Metazoa</taxon>
        <taxon>Ecdysozoa</taxon>
        <taxon>Arthropoda</taxon>
        <taxon>Chelicerata</taxon>
        <taxon>Arachnida</taxon>
        <taxon>Acari</taxon>
        <taxon>Acariformes</taxon>
        <taxon>Trombidiformes</taxon>
        <taxon>Prostigmata</taxon>
        <taxon>Anystina</taxon>
        <taxon>Parasitengona</taxon>
        <taxon>Trombidioidea</taxon>
        <taxon>Trombidiidae</taxon>
        <taxon>Dinothrombium</taxon>
    </lineage>
</organism>
<dbReference type="Pfam" id="PF00097">
    <property type="entry name" value="zf-C3HC4"/>
    <property type="match status" value="1"/>
</dbReference>
<keyword evidence="7" id="KW-1185">Reference proteome</keyword>
<dbReference type="InterPro" id="IPR013083">
    <property type="entry name" value="Znf_RING/FYVE/PHD"/>
</dbReference>
<proteinExistence type="predicted"/>
<dbReference type="InterPro" id="IPR001841">
    <property type="entry name" value="Znf_RING"/>
</dbReference>
<evidence type="ECO:0000256" key="2">
    <source>
        <dbReference type="ARBA" id="ARBA00022771"/>
    </source>
</evidence>
<comment type="caution">
    <text evidence="6">The sequence shown here is derived from an EMBL/GenBank/DDBJ whole genome shotgun (WGS) entry which is preliminary data.</text>
</comment>
<protein>
    <recommendedName>
        <fullName evidence="5">RING-type domain-containing protein</fullName>
    </recommendedName>
</protein>
<keyword evidence="2 4" id="KW-0863">Zinc-finger</keyword>